<feature type="chain" id="PRO_5003335716" description="Hemicentin-1-like von Willebrand factor A domain-containing protein" evidence="4">
    <location>
        <begin position="20"/>
        <end position="366"/>
    </location>
</feature>
<dbReference type="OrthoDB" id="308811at2"/>
<reference evidence="7" key="1">
    <citation type="submission" date="2009-12" db="EMBL/GenBank/DDBJ databases">
        <title>Complete sequence of Treponema azotonutricium strain ZAS-9.</title>
        <authorList>
            <person name="Tetu S.G."/>
            <person name="Matson E."/>
            <person name="Ren Q."/>
            <person name="Seshadri R."/>
            <person name="Elbourne L."/>
            <person name="Hassan K.A."/>
            <person name="Durkin A."/>
            <person name="Radune D."/>
            <person name="Mohamoud Y."/>
            <person name="Shay R."/>
            <person name="Jin S."/>
            <person name="Zhang X."/>
            <person name="Lucey K."/>
            <person name="Ballor N.R."/>
            <person name="Ottesen E."/>
            <person name="Rosenthal R."/>
            <person name="Allen A."/>
            <person name="Leadbetter J.R."/>
            <person name="Paulsen I.T."/>
        </authorList>
    </citation>
    <scope>NUCLEOTIDE SEQUENCE [LARGE SCALE GENOMIC DNA]</scope>
    <source>
        <strain evidence="7">ATCC BAA-888 / DSM 13862 / ZAS-9</strain>
    </source>
</reference>
<dbReference type="RefSeq" id="WP_015712225.1">
    <property type="nucleotide sequence ID" value="NC_015577.1"/>
</dbReference>
<dbReference type="InterPro" id="IPR056861">
    <property type="entry name" value="HMCN1-like_VWA"/>
</dbReference>
<dbReference type="Gene3D" id="3.40.50.410">
    <property type="entry name" value="von Willebrand factor, type A domain"/>
    <property type="match status" value="1"/>
</dbReference>
<dbReference type="HOGENOM" id="CLU_729450_0_0_12"/>
<dbReference type="PANTHER" id="PTHR47763">
    <property type="entry name" value="ALPHA-PROTEIN KINASE VWKA"/>
    <property type="match status" value="1"/>
</dbReference>
<evidence type="ECO:0000313" key="7">
    <source>
        <dbReference type="Proteomes" id="UP000009222"/>
    </source>
</evidence>
<dbReference type="KEGG" id="taz:TREAZ_3345"/>
<comment type="subcellular location">
    <subcellularLocation>
        <location evidence="1">Secreted</location>
    </subcellularLocation>
</comment>
<dbReference type="InParanoid" id="F5Y8H6"/>
<protein>
    <recommendedName>
        <fullName evidence="5">Hemicentin-1-like von Willebrand factor A domain-containing protein</fullName>
    </recommendedName>
</protein>
<dbReference type="AlphaFoldDB" id="F5Y8H6"/>
<evidence type="ECO:0000256" key="4">
    <source>
        <dbReference type="SAM" id="SignalP"/>
    </source>
</evidence>
<evidence type="ECO:0000313" key="6">
    <source>
        <dbReference type="EMBL" id="AEF80159.1"/>
    </source>
</evidence>
<name>F5Y8H6_LEAAZ</name>
<gene>
    <name evidence="6" type="ordered locus">TREAZ_3345</name>
</gene>
<dbReference type="Pfam" id="PF25106">
    <property type="entry name" value="VWA_4"/>
    <property type="match status" value="1"/>
</dbReference>
<keyword evidence="3 4" id="KW-0732">Signal</keyword>
<keyword evidence="2" id="KW-0964">Secreted</keyword>
<keyword evidence="7" id="KW-1185">Reference proteome</keyword>
<dbReference type="EMBL" id="CP001841">
    <property type="protein sequence ID" value="AEF80159.1"/>
    <property type="molecule type" value="Genomic_DNA"/>
</dbReference>
<dbReference type="STRING" id="545695.TREAZ_3345"/>
<dbReference type="eggNOG" id="COG2304">
    <property type="taxonomic scope" value="Bacteria"/>
</dbReference>
<dbReference type="InterPro" id="IPR052969">
    <property type="entry name" value="Thr-specific_kinase-like"/>
</dbReference>
<feature type="signal peptide" evidence="4">
    <location>
        <begin position="1"/>
        <end position="19"/>
    </location>
</feature>
<evidence type="ECO:0000256" key="1">
    <source>
        <dbReference type="ARBA" id="ARBA00004613"/>
    </source>
</evidence>
<feature type="domain" description="Hemicentin-1-like von Willebrand factor A" evidence="5">
    <location>
        <begin position="225"/>
        <end position="335"/>
    </location>
</feature>
<dbReference type="Proteomes" id="UP000009222">
    <property type="component" value="Chromosome"/>
</dbReference>
<proteinExistence type="predicted"/>
<reference evidence="6 7" key="2">
    <citation type="journal article" date="2011" name="ISME J.">
        <title>RNA-seq reveals cooperative metabolic interactions between two termite-gut spirochete species in co-culture.</title>
        <authorList>
            <person name="Rosenthal A.Z."/>
            <person name="Matson E.G."/>
            <person name="Eldar A."/>
            <person name="Leadbetter J.R."/>
        </authorList>
    </citation>
    <scope>NUCLEOTIDE SEQUENCE [LARGE SCALE GENOMIC DNA]</scope>
    <source>
        <strain evidence="7">ATCC BAA-888 / DSM 13862 / ZAS-9</strain>
    </source>
</reference>
<sequence length="366" mass="41164">MKRISLILLLCFLSLPAFSQDLSLQSGDLIIEQKTASGFHLFIRKKPGISSVLLTESTRDPSLRSDNYAYRAAEWNAVNGDELRLINGAPIPKEDNIHSLIDSTPEPHPVLGEAFHVFIPWLVFYGYENTRHGEFYVANGTYLNIRAFYLPYGDYRGSFKDNPFILNVAQKPPETPEGNYMKETEEAFNEIAQGGGYLVYSSGPADLVDRIKTILEEEKGKTLDLVLCLDTTASMKDDIAAVRTRIIPMFRGIIADFASFRIGMVLYKDYFEEYINKVLPFTDDFAVFQRNLNSIQVRGGGDIPEAVYEALYEGATKFPWEAESRVMILVGDAPPHPRPRGMITREMVDEAISAKDLKVSAIILPQ</sequence>
<dbReference type="InterPro" id="IPR036465">
    <property type="entry name" value="vWFA_dom_sf"/>
</dbReference>
<evidence type="ECO:0000259" key="5">
    <source>
        <dbReference type="Pfam" id="PF25106"/>
    </source>
</evidence>
<dbReference type="CDD" id="cd00198">
    <property type="entry name" value="vWFA"/>
    <property type="match status" value="1"/>
</dbReference>
<evidence type="ECO:0000256" key="2">
    <source>
        <dbReference type="ARBA" id="ARBA00022525"/>
    </source>
</evidence>
<evidence type="ECO:0000256" key="3">
    <source>
        <dbReference type="ARBA" id="ARBA00022729"/>
    </source>
</evidence>
<dbReference type="SUPFAM" id="SSF53300">
    <property type="entry name" value="vWA-like"/>
    <property type="match status" value="1"/>
</dbReference>
<accession>F5Y8H6</accession>
<organism evidence="6 7">
    <name type="scientific">Leadbettera azotonutricia (strain ATCC BAA-888 / DSM 13862 / ZAS-9)</name>
    <name type="common">Treponema azotonutricium</name>
    <dbReference type="NCBI Taxonomy" id="545695"/>
    <lineage>
        <taxon>Bacteria</taxon>
        <taxon>Pseudomonadati</taxon>
        <taxon>Spirochaetota</taxon>
        <taxon>Spirochaetia</taxon>
        <taxon>Spirochaetales</taxon>
        <taxon>Breznakiellaceae</taxon>
        <taxon>Leadbettera</taxon>
    </lineage>
</organism>